<organism evidence="1">
    <name type="scientific">Chlamydomonas euryale</name>
    <dbReference type="NCBI Taxonomy" id="1486919"/>
    <lineage>
        <taxon>Eukaryota</taxon>
        <taxon>Viridiplantae</taxon>
        <taxon>Chlorophyta</taxon>
        <taxon>core chlorophytes</taxon>
        <taxon>Chlorophyceae</taxon>
        <taxon>CS clade</taxon>
        <taxon>Chlamydomonadales</taxon>
        <taxon>Chlamydomonadaceae</taxon>
        <taxon>Chlamydomonas</taxon>
    </lineage>
</organism>
<gene>
    <name evidence="1" type="ORF">CEUR00632_LOCUS20062</name>
</gene>
<protein>
    <submittedName>
        <fullName evidence="1">Uncharacterized protein</fullName>
    </submittedName>
</protein>
<dbReference type="EMBL" id="HBEC01043064">
    <property type="protein sequence ID" value="CAD8309208.1"/>
    <property type="molecule type" value="Transcribed_RNA"/>
</dbReference>
<proteinExistence type="predicted"/>
<reference evidence="1" key="1">
    <citation type="submission" date="2021-01" db="EMBL/GenBank/DDBJ databases">
        <authorList>
            <person name="Corre E."/>
            <person name="Pelletier E."/>
            <person name="Niang G."/>
            <person name="Scheremetjew M."/>
            <person name="Finn R."/>
            <person name="Kale V."/>
            <person name="Holt S."/>
            <person name="Cochrane G."/>
            <person name="Meng A."/>
            <person name="Brown T."/>
            <person name="Cohen L."/>
        </authorList>
    </citation>
    <scope>NUCLEOTIDE SEQUENCE</scope>
    <source>
        <strain evidence="1">CCMP219</strain>
    </source>
</reference>
<name>A0A7R9VZV1_9CHLO</name>
<dbReference type="AlphaFoldDB" id="A0A7R9VZV1"/>
<evidence type="ECO:0000313" key="1">
    <source>
        <dbReference type="EMBL" id="CAD8309208.1"/>
    </source>
</evidence>
<sequence length="109" mass="11496">MGRGCSQQLRCDLGGYSTMCADMTRSQHMAEGRRGGDSTMCTCSASRSHFLAPVAAVNRQHRTLSTTGPGLNGHRPREAAGHCLLLGTPSPAHVPVPMGTAANLSYRSL</sequence>
<accession>A0A7R9VZV1</accession>